<proteinExistence type="predicted"/>
<sequence>MRELNFSIRSYMVRTAREGASFQFIVSTAKEEELMVREEFGDPNRAYSYGWIFGSSS</sequence>
<name>A0AAV9KWZ8_9SOLN</name>
<organism evidence="2 3">
    <name type="scientific">Solanum pinnatisectum</name>
    <name type="common">tansyleaf nightshade</name>
    <dbReference type="NCBI Taxonomy" id="50273"/>
    <lineage>
        <taxon>Eukaryota</taxon>
        <taxon>Viridiplantae</taxon>
        <taxon>Streptophyta</taxon>
        <taxon>Embryophyta</taxon>
        <taxon>Tracheophyta</taxon>
        <taxon>Spermatophyta</taxon>
        <taxon>Magnoliopsida</taxon>
        <taxon>eudicotyledons</taxon>
        <taxon>Gunneridae</taxon>
        <taxon>Pentapetalae</taxon>
        <taxon>asterids</taxon>
        <taxon>lamiids</taxon>
        <taxon>Solanales</taxon>
        <taxon>Solanaceae</taxon>
        <taxon>Solanoideae</taxon>
        <taxon>Solaneae</taxon>
        <taxon>Solanum</taxon>
    </lineage>
</organism>
<dbReference type="EMBL" id="JAWPEI010000107">
    <property type="protein sequence ID" value="KAK4706301.1"/>
    <property type="molecule type" value="Genomic_DNA"/>
</dbReference>
<gene>
    <name evidence="2" type="ORF">R3W88_016246</name>
    <name evidence="1" type="ORF">R3W88_034141</name>
</gene>
<accession>A0AAV9KWZ8</accession>
<dbReference type="AlphaFoldDB" id="A0AAV9KWZ8"/>
<dbReference type="EMBL" id="JAWPEI010000008">
    <property type="protein sequence ID" value="KAK4717908.1"/>
    <property type="molecule type" value="Genomic_DNA"/>
</dbReference>
<keyword evidence="3" id="KW-1185">Reference proteome</keyword>
<evidence type="ECO:0000313" key="3">
    <source>
        <dbReference type="Proteomes" id="UP001311915"/>
    </source>
</evidence>
<dbReference type="Proteomes" id="UP001311915">
    <property type="component" value="Unassembled WGS sequence"/>
</dbReference>
<protein>
    <submittedName>
        <fullName evidence="2">Uncharacterized protein</fullName>
    </submittedName>
</protein>
<comment type="caution">
    <text evidence="2">The sequence shown here is derived from an EMBL/GenBank/DDBJ whole genome shotgun (WGS) entry which is preliminary data.</text>
</comment>
<evidence type="ECO:0000313" key="2">
    <source>
        <dbReference type="EMBL" id="KAK4717908.1"/>
    </source>
</evidence>
<reference evidence="2 3" key="1">
    <citation type="submission" date="2023-10" db="EMBL/GenBank/DDBJ databases">
        <title>Genome-Wide Identification Analysis in wild type Solanum Pinnatisectum Reveals Some Genes Defensing Phytophthora Infestans.</title>
        <authorList>
            <person name="Sun C."/>
        </authorList>
    </citation>
    <scope>NUCLEOTIDE SEQUENCE [LARGE SCALE GENOMIC DNA]</scope>
    <source>
        <strain evidence="2">LQN</strain>
        <tissue evidence="2">Leaf</tissue>
    </source>
</reference>
<evidence type="ECO:0000313" key="1">
    <source>
        <dbReference type="EMBL" id="KAK4706301.1"/>
    </source>
</evidence>